<comment type="similarity">
    <text evidence="6">Belongs to the HepT RNase toxin family.</text>
</comment>
<evidence type="ECO:0000256" key="5">
    <source>
        <dbReference type="ARBA" id="ARBA00022801"/>
    </source>
</evidence>
<comment type="caution">
    <text evidence="7">The sequence shown here is derived from an EMBL/GenBank/DDBJ whole genome shotgun (WGS) entry which is preliminary data.</text>
</comment>
<evidence type="ECO:0000313" key="7">
    <source>
        <dbReference type="EMBL" id="EKD66427.1"/>
    </source>
</evidence>
<dbReference type="Pfam" id="PF01934">
    <property type="entry name" value="HepT-like"/>
    <property type="match status" value="1"/>
</dbReference>
<dbReference type="EMBL" id="AMFJ01021629">
    <property type="protein sequence ID" value="EKD66427.1"/>
    <property type="molecule type" value="Genomic_DNA"/>
</dbReference>
<keyword evidence="2" id="KW-1277">Toxin-antitoxin system</keyword>
<organism evidence="7">
    <name type="scientific">uncultured bacterium</name>
    <name type="common">gcode 4</name>
    <dbReference type="NCBI Taxonomy" id="1234023"/>
    <lineage>
        <taxon>Bacteria</taxon>
        <taxon>environmental samples</taxon>
    </lineage>
</organism>
<evidence type="ECO:0000256" key="4">
    <source>
        <dbReference type="ARBA" id="ARBA00022741"/>
    </source>
</evidence>
<dbReference type="PANTHER" id="PTHR34139:SF1">
    <property type="entry name" value="RNASE MJ1380-RELATED"/>
    <property type="match status" value="1"/>
</dbReference>
<dbReference type="GO" id="GO:0110001">
    <property type="term" value="C:toxin-antitoxin complex"/>
    <property type="evidence" value="ECO:0007669"/>
    <property type="project" value="InterPro"/>
</dbReference>
<evidence type="ECO:0000256" key="3">
    <source>
        <dbReference type="ARBA" id="ARBA00022722"/>
    </source>
</evidence>
<keyword evidence="3" id="KW-0540">Nuclease</keyword>
<sequence>MKKDTKFYEIEILNSISKIERYIWKMNFPEFSNDEKTYDACCMQLQHIWECWTKLLKITWSDYKGIPLEQMSGFRNRISHDYAWIDDDIVWAIIIKSLPKLKKILK</sequence>
<name>K2AXD0_9BACT</name>
<dbReference type="InterPro" id="IPR051813">
    <property type="entry name" value="HepT_RNase_toxin"/>
</dbReference>
<reference evidence="7" key="1">
    <citation type="journal article" date="2012" name="Science">
        <title>Fermentation, hydrogen, and sulfur metabolism in multiple uncultivated bacterial phyla.</title>
        <authorList>
            <person name="Wrighton K.C."/>
            <person name="Thomas B.C."/>
            <person name="Sharon I."/>
            <person name="Miller C.S."/>
            <person name="Castelle C.J."/>
            <person name="VerBerkmoes N.C."/>
            <person name="Wilkins M.J."/>
            <person name="Hettich R.L."/>
            <person name="Lipton M.S."/>
            <person name="Williams K.H."/>
            <person name="Long P.E."/>
            <person name="Banfield J.F."/>
        </authorList>
    </citation>
    <scope>NUCLEOTIDE SEQUENCE [LARGE SCALE GENOMIC DNA]</scope>
</reference>
<gene>
    <name evidence="7" type="ORF">ACD_49C00043G0003</name>
</gene>
<dbReference type="GO" id="GO:0000166">
    <property type="term" value="F:nucleotide binding"/>
    <property type="evidence" value="ECO:0007669"/>
    <property type="project" value="UniProtKB-KW"/>
</dbReference>
<dbReference type="AlphaFoldDB" id="K2AXD0"/>
<dbReference type="GO" id="GO:0004540">
    <property type="term" value="F:RNA nuclease activity"/>
    <property type="evidence" value="ECO:0007669"/>
    <property type="project" value="InterPro"/>
</dbReference>
<keyword evidence="5" id="KW-0378">Hydrolase</keyword>
<keyword evidence="1" id="KW-0597">Phosphoprotein</keyword>
<evidence type="ECO:0000256" key="6">
    <source>
        <dbReference type="ARBA" id="ARBA00024207"/>
    </source>
</evidence>
<dbReference type="GO" id="GO:0016787">
    <property type="term" value="F:hydrolase activity"/>
    <property type="evidence" value="ECO:0007669"/>
    <property type="project" value="UniProtKB-KW"/>
</dbReference>
<dbReference type="InterPro" id="IPR037038">
    <property type="entry name" value="HepT-like_sf"/>
</dbReference>
<dbReference type="InterPro" id="IPR008201">
    <property type="entry name" value="HepT-like"/>
</dbReference>
<dbReference type="Gene3D" id="1.20.120.580">
    <property type="entry name" value="bsu32300-like"/>
    <property type="match status" value="1"/>
</dbReference>
<dbReference type="PANTHER" id="PTHR34139">
    <property type="entry name" value="UPF0331 PROTEIN MJ0127"/>
    <property type="match status" value="1"/>
</dbReference>
<proteinExistence type="inferred from homology"/>
<evidence type="ECO:0000256" key="2">
    <source>
        <dbReference type="ARBA" id="ARBA00022649"/>
    </source>
</evidence>
<evidence type="ECO:0000256" key="1">
    <source>
        <dbReference type="ARBA" id="ARBA00022553"/>
    </source>
</evidence>
<protein>
    <recommendedName>
        <fullName evidence="8">DUF86 domain-containing protein</fullName>
    </recommendedName>
</protein>
<accession>K2AXD0</accession>
<keyword evidence="4" id="KW-0547">Nucleotide-binding</keyword>
<evidence type="ECO:0008006" key="8">
    <source>
        <dbReference type="Google" id="ProtNLM"/>
    </source>
</evidence>